<protein>
    <recommendedName>
        <fullName evidence="8">Outer membrane protein assembly factor BamA</fullName>
    </recommendedName>
</protein>
<dbReference type="InterPro" id="IPR010827">
    <property type="entry name" value="BamA/TamA_POTRA"/>
</dbReference>
<dbReference type="InterPro" id="IPR000184">
    <property type="entry name" value="Bac_surfAg_D15"/>
</dbReference>
<feature type="domain" description="POTRA" evidence="9">
    <location>
        <begin position="417"/>
        <end position="490"/>
    </location>
</feature>
<evidence type="ECO:0000256" key="1">
    <source>
        <dbReference type="ARBA" id="ARBA00004370"/>
    </source>
</evidence>
<name>A0A8J6N841_9BACT</name>
<dbReference type="GO" id="GO:0009279">
    <property type="term" value="C:cell outer membrane"/>
    <property type="evidence" value="ECO:0007669"/>
    <property type="project" value="UniProtKB-UniRule"/>
</dbReference>
<organism evidence="10 11">
    <name type="scientific">Candidatus Desulfatifera sulfidica</name>
    <dbReference type="NCBI Taxonomy" id="2841691"/>
    <lineage>
        <taxon>Bacteria</taxon>
        <taxon>Pseudomonadati</taxon>
        <taxon>Thermodesulfobacteriota</taxon>
        <taxon>Desulfobulbia</taxon>
        <taxon>Desulfobulbales</taxon>
        <taxon>Desulfobulbaceae</taxon>
        <taxon>Candidatus Desulfatifera</taxon>
    </lineage>
</organism>
<dbReference type="NCBIfam" id="TIGR03303">
    <property type="entry name" value="OM_YaeT"/>
    <property type="match status" value="1"/>
</dbReference>
<dbReference type="Proteomes" id="UP000599024">
    <property type="component" value="Unassembled WGS sequence"/>
</dbReference>
<evidence type="ECO:0000256" key="7">
    <source>
        <dbReference type="ARBA" id="ARBA00023237"/>
    </source>
</evidence>
<dbReference type="InterPro" id="IPR039910">
    <property type="entry name" value="D15-like"/>
</dbReference>
<dbReference type="AlphaFoldDB" id="A0A8J6N841"/>
<evidence type="ECO:0000259" key="9">
    <source>
        <dbReference type="PROSITE" id="PS51779"/>
    </source>
</evidence>
<keyword evidence="6" id="KW-0472">Membrane</keyword>
<dbReference type="PANTHER" id="PTHR12815">
    <property type="entry name" value="SORTING AND ASSEMBLY MACHINERY SAMM50 PROTEIN FAMILY MEMBER"/>
    <property type="match status" value="1"/>
</dbReference>
<evidence type="ECO:0000256" key="4">
    <source>
        <dbReference type="ARBA" id="ARBA00022729"/>
    </source>
</evidence>
<dbReference type="PANTHER" id="PTHR12815:SF47">
    <property type="entry name" value="TRANSLOCATION AND ASSEMBLY MODULE SUBUNIT TAMA"/>
    <property type="match status" value="1"/>
</dbReference>
<evidence type="ECO:0000256" key="6">
    <source>
        <dbReference type="ARBA" id="ARBA00023136"/>
    </source>
</evidence>
<keyword evidence="5" id="KW-0677">Repeat</keyword>
<feature type="domain" description="POTRA" evidence="9">
    <location>
        <begin position="336"/>
        <end position="414"/>
    </location>
</feature>
<evidence type="ECO:0000256" key="8">
    <source>
        <dbReference type="NCBIfam" id="TIGR03303"/>
    </source>
</evidence>
<dbReference type="InterPro" id="IPR023707">
    <property type="entry name" value="OM_assembly_BamA"/>
</dbReference>
<dbReference type="GO" id="GO:0071709">
    <property type="term" value="P:membrane assembly"/>
    <property type="evidence" value="ECO:0007669"/>
    <property type="project" value="InterPro"/>
</dbReference>
<evidence type="ECO:0000256" key="3">
    <source>
        <dbReference type="ARBA" id="ARBA00022692"/>
    </source>
</evidence>
<reference evidence="10 11" key="1">
    <citation type="submission" date="2020-08" db="EMBL/GenBank/DDBJ databases">
        <title>Bridging the membrane lipid divide: bacteria of the FCB group superphylum have the potential to synthesize archaeal ether lipids.</title>
        <authorList>
            <person name="Villanueva L."/>
            <person name="Von Meijenfeldt F.A.B."/>
            <person name="Westbye A.B."/>
            <person name="Yadav S."/>
            <person name="Hopmans E.C."/>
            <person name="Dutilh B.E."/>
            <person name="Sinninghe Damste J.S."/>
        </authorList>
    </citation>
    <scope>NUCLEOTIDE SEQUENCE [LARGE SCALE GENOMIC DNA]</scope>
    <source>
        <strain evidence="10">NIOZ-UU81</strain>
    </source>
</reference>
<dbReference type="Pfam" id="PF07244">
    <property type="entry name" value="POTRA"/>
    <property type="match status" value="5"/>
</dbReference>
<dbReference type="PIRSF" id="PIRSF006076">
    <property type="entry name" value="OM_assembly_OMP85"/>
    <property type="match status" value="1"/>
</dbReference>
<dbReference type="InterPro" id="IPR034746">
    <property type="entry name" value="POTRA"/>
</dbReference>
<evidence type="ECO:0000313" key="10">
    <source>
        <dbReference type="EMBL" id="MBC8208562.1"/>
    </source>
</evidence>
<comment type="caution">
    <text evidence="10">The sequence shown here is derived from an EMBL/GenBank/DDBJ whole genome shotgun (WGS) entry which is preliminary data.</text>
</comment>
<dbReference type="Gene3D" id="2.40.160.50">
    <property type="entry name" value="membrane protein fhac: a member of the omp85/tpsb transporter family"/>
    <property type="match status" value="1"/>
</dbReference>
<sequence>MLPRKAAGQLLDYAGTWPPPAQALNELSQRTNKDYVAIGSLTLLGEQISLDYKIYDLLDPGAPKYLYEARPTLNDLDAALDAIIQKAVNHTGREFFIATVTISGNERIDPGAILRKVTSQTGDLYSQMTLRHDLKAIFDMGYFDDVRIRVEQGEQGKEITFEVDEKPVLAKIEFTGIDEEYEEDAQAAANLKANTILNQSQINQAAAAIQNFLKSKGYYETTVVPEISFPLPGQATLRFVINQGDKLYIKQISFVGNNTFKAGVLEDQIDTDKKGWFSWISGRGLLNMDELRQDAARINIFYNNQGFLEAKVADPQVHQQDKALSVTFTIEEGPRYRMGQVDFSGDLISDKEILRELLTFPEEEYVNKKSIREDLLKITDHYAEEGYAFADVKPRMIKGATLDTLDITLEIDKGELVHIDRIVISGNSRTRDNVIRREMRIEEGGVFDSKALRTSSQKIQRLDFFEDVSVTPQPTAEPDQMDVLVEVKEKNTGQFSIGMGYSSVDNLVVMGEISENNFLGRGDRMSFKADISGTNTRYNLSYTNPRFRDSQLSWGVDLFNWVTEYDDYDKDSKGGAIRIGYPLWEKWRGYGSYSFTNSKLSEISDTASWIILQSLDLEITSALSFTVRRDTRDRLTAATKGSRNQISIKYAGGPLGGDSQFTKVEASSGWYFPLPWSTVFHIKGAAGQIWENKSNKLPVYERFFLGGMNTIRGFEYGDASPIDAASNEQIGGVKMWYANIEYIFPLLKEAGLQGVVFYDIGRAMDNDEDWTVENIDHSTGFEFRWLSPMGPLRLIWGYNLDPAPHESETLWDFSIGGMF</sequence>
<evidence type="ECO:0000256" key="2">
    <source>
        <dbReference type="ARBA" id="ARBA00022452"/>
    </source>
</evidence>
<dbReference type="Gene3D" id="3.10.20.310">
    <property type="entry name" value="membrane protein fhac"/>
    <property type="match status" value="5"/>
</dbReference>
<keyword evidence="2" id="KW-1134">Transmembrane beta strand</keyword>
<keyword evidence="3" id="KW-0812">Transmembrane</keyword>
<gene>
    <name evidence="10" type="primary">bamA</name>
    <name evidence="10" type="ORF">H8E79_05295</name>
</gene>
<accession>A0A8J6N841</accession>
<dbReference type="Pfam" id="PF01103">
    <property type="entry name" value="Omp85"/>
    <property type="match status" value="1"/>
</dbReference>
<dbReference type="EMBL" id="JACNLK010000045">
    <property type="protein sequence ID" value="MBC8208562.1"/>
    <property type="molecule type" value="Genomic_DNA"/>
</dbReference>
<evidence type="ECO:0000256" key="5">
    <source>
        <dbReference type="ARBA" id="ARBA00022737"/>
    </source>
</evidence>
<dbReference type="PROSITE" id="PS51779">
    <property type="entry name" value="POTRA"/>
    <property type="match status" value="4"/>
</dbReference>
<proteinExistence type="predicted"/>
<feature type="domain" description="POTRA" evidence="9">
    <location>
        <begin position="95"/>
        <end position="166"/>
    </location>
</feature>
<comment type="subcellular location">
    <subcellularLocation>
        <location evidence="1">Membrane</location>
    </subcellularLocation>
</comment>
<keyword evidence="4" id="KW-0732">Signal</keyword>
<keyword evidence="7" id="KW-0998">Cell outer membrane</keyword>
<evidence type="ECO:0000313" key="11">
    <source>
        <dbReference type="Proteomes" id="UP000599024"/>
    </source>
</evidence>
<feature type="domain" description="POTRA" evidence="9">
    <location>
        <begin position="167"/>
        <end position="244"/>
    </location>
</feature>